<dbReference type="Proteomes" id="UP001595583">
    <property type="component" value="Unassembled WGS sequence"/>
</dbReference>
<name>A0ABV7K7U0_9HYPH</name>
<gene>
    <name evidence="2" type="ORF">ACFOHJ_09300</name>
</gene>
<dbReference type="Gene3D" id="3.60.70.12">
    <property type="entry name" value="L-amino peptidase D-ALA esterase/amidase"/>
    <property type="match status" value="1"/>
</dbReference>
<dbReference type="EMBL" id="JBHRTK010000010">
    <property type="protein sequence ID" value="MFC3206403.1"/>
    <property type="molecule type" value="Genomic_DNA"/>
</dbReference>
<reference evidence="3" key="1">
    <citation type="journal article" date="2019" name="Int. J. Syst. Evol. Microbiol.">
        <title>The Global Catalogue of Microorganisms (GCM) 10K type strain sequencing project: providing services to taxonomists for standard genome sequencing and annotation.</title>
        <authorList>
            <consortium name="The Broad Institute Genomics Platform"/>
            <consortium name="The Broad Institute Genome Sequencing Center for Infectious Disease"/>
            <person name="Wu L."/>
            <person name="Ma J."/>
        </authorList>
    </citation>
    <scope>NUCLEOTIDE SEQUENCE [LARGE SCALE GENOMIC DNA]</scope>
    <source>
        <strain evidence="3">KCTC 52165</strain>
    </source>
</reference>
<keyword evidence="3" id="KW-1185">Reference proteome</keyword>
<sequence>MTMQNTTKPRARDLGLPFNGRTGPLNAITDVPEVAVGLHALREAQPRPGRKLPVRTGVTAIVPHPRADVPIPVFAGIHRFNGNGEMTGTHWIEDGGYFLGPVTITNTHSVGIAHHATVKWMLERYSSTYYGERPRWIMPVVAETFDGILNDINALALSEADVLAALNSASNGPVAEGNSGGGTAMIAYGFKGGTGTSSRQVRIADKDHTVGVLVQANHGLREWLTVCGVPVGRHLPGAAAAPAAELGSIIVVVATDIAMAPHQLKRVARRCAIGIGRNGTPGGNSSGDIFLAFSTANPRPLAARAPAFRSIDMLEDDEFDPVYMAVVEAVEEAVVNAMLAAEGMSGTVDGRDRVEAIPVEALVEIMRRHGHDSAR</sequence>
<dbReference type="Pfam" id="PF03576">
    <property type="entry name" value="Peptidase_S58"/>
    <property type="match status" value="1"/>
</dbReference>
<dbReference type="PANTHER" id="PTHR36512">
    <property type="entry name" value="D-AMINOPEPTIDASE"/>
    <property type="match status" value="1"/>
</dbReference>
<comment type="similarity">
    <text evidence="1">Belongs to the peptidase S58 family.</text>
</comment>
<dbReference type="InterPro" id="IPR005321">
    <property type="entry name" value="Peptidase_S58_DmpA"/>
</dbReference>
<organism evidence="2 3">
    <name type="scientific">Aquamicrobium soli</name>
    <dbReference type="NCBI Taxonomy" id="1811518"/>
    <lineage>
        <taxon>Bacteria</taxon>
        <taxon>Pseudomonadati</taxon>
        <taxon>Pseudomonadota</taxon>
        <taxon>Alphaproteobacteria</taxon>
        <taxon>Hyphomicrobiales</taxon>
        <taxon>Phyllobacteriaceae</taxon>
        <taxon>Aquamicrobium</taxon>
    </lineage>
</organism>
<evidence type="ECO:0000313" key="3">
    <source>
        <dbReference type="Proteomes" id="UP001595583"/>
    </source>
</evidence>
<dbReference type="CDD" id="cd02253">
    <property type="entry name" value="DmpA"/>
    <property type="match status" value="1"/>
</dbReference>
<proteinExistence type="inferred from homology"/>
<accession>A0ABV7K7U0</accession>
<comment type="caution">
    <text evidence="2">The sequence shown here is derived from an EMBL/GenBank/DDBJ whole genome shotgun (WGS) entry which is preliminary data.</text>
</comment>
<dbReference type="RefSeq" id="WP_378220214.1">
    <property type="nucleotide sequence ID" value="NZ_JBHRTK010000010.1"/>
</dbReference>
<protein>
    <submittedName>
        <fullName evidence="2">P1 family peptidase</fullName>
    </submittedName>
</protein>
<dbReference type="PANTHER" id="PTHR36512:SF3">
    <property type="entry name" value="BLR5678 PROTEIN"/>
    <property type="match status" value="1"/>
</dbReference>
<evidence type="ECO:0000313" key="2">
    <source>
        <dbReference type="EMBL" id="MFC3206403.1"/>
    </source>
</evidence>
<evidence type="ECO:0000256" key="1">
    <source>
        <dbReference type="ARBA" id="ARBA00007068"/>
    </source>
</evidence>
<dbReference type="InterPro" id="IPR016117">
    <property type="entry name" value="ArgJ-like_dom_sf"/>
</dbReference>
<dbReference type="SUPFAM" id="SSF56266">
    <property type="entry name" value="DmpA/ArgJ-like"/>
    <property type="match status" value="1"/>
</dbReference>